<evidence type="ECO:0000256" key="1">
    <source>
        <dbReference type="SAM" id="MobiDB-lite"/>
    </source>
</evidence>
<proteinExistence type="predicted"/>
<reference evidence="2 3" key="1">
    <citation type="submission" date="2016-11" db="EMBL/GenBank/DDBJ databases">
        <title>The macronuclear genome of Stentor coeruleus: a giant cell with tiny introns.</title>
        <authorList>
            <person name="Slabodnick M."/>
            <person name="Ruby J.G."/>
            <person name="Reiff S.B."/>
            <person name="Swart E.C."/>
            <person name="Gosai S."/>
            <person name="Prabakaran S."/>
            <person name="Witkowska E."/>
            <person name="Larue G.E."/>
            <person name="Fisher S."/>
            <person name="Freeman R.M."/>
            <person name="Gunawardena J."/>
            <person name="Chu W."/>
            <person name="Stover N.A."/>
            <person name="Gregory B.D."/>
            <person name="Nowacki M."/>
            <person name="Derisi J."/>
            <person name="Roy S.W."/>
            <person name="Marshall W.F."/>
            <person name="Sood P."/>
        </authorList>
    </citation>
    <scope>NUCLEOTIDE SEQUENCE [LARGE SCALE GENOMIC DNA]</scope>
    <source>
        <strain evidence="2">WM001</strain>
    </source>
</reference>
<dbReference type="EMBL" id="MPUH01001528">
    <property type="protein sequence ID" value="OMJ67290.1"/>
    <property type="molecule type" value="Genomic_DNA"/>
</dbReference>
<keyword evidence="3" id="KW-1185">Reference proteome</keyword>
<feature type="region of interest" description="Disordered" evidence="1">
    <location>
        <begin position="163"/>
        <end position="184"/>
    </location>
</feature>
<organism evidence="2 3">
    <name type="scientific">Stentor coeruleus</name>
    <dbReference type="NCBI Taxonomy" id="5963"/>
    <lineage>
        <taxon>Eukaryota</taxon>
        <taxon>Sar</taxon>
        <taxon>Alveolata</taxon>
        <taxon>Ciliophora</taxon>
        <taxon>Postciliodesmatophora</taxon>
        <taxon>Heterotrichea</taxon>
        <taxon>Heterotrichida</taxon>
        <taxon>Stentoridae</taxon>
        <taxon>Stentor</taxon>
    </lineage>
</organism>
<gene>
    <name evidence="2" type="ORF">SteCoe_35596</name>
</gene>
<evidence type="ECO:0000313" key="2">
    <source>
        <dbReference type="EMBL" id="OMJ67290.1"/>
    </source>
</evidence>
<name>A0A1R2ASB0_9CILI</name>
<evidence type="ECO:0000313" key="3">
    <source>
        <dbReference type="Proteomes" id="UP000187209"/>
    </source>
</evidence>
<sequence>MCVLLQKLLFIKKYLYFFELKEEVYVKYKKIEFLGEIVQGSMDKSDLRMVRGVFIMMKSMYSGNVQALVSCVEKIMNKVLKRETFESCVAYSVHLGNFLVLRNCFTSSLMTKIYYKRMSSSFLNWASYAEDMIMMEELGLLPVNKSSKPGNSYDFTEASEYNTFSGSSGKSFGIRTQFTPDPKA</sequence>
<dbReference type="AlphaFoldDB" id="A0A1R2ASB0"/>
<dbReference type="Proteomes" id="UP000187209">
    <property type="component" value="Unassembled WGS sequence"/>
</dbReference>
<accession>A0A1R2ASB0</accession>
<protein>
    <submittedName>
        <fullName evidence="2">Uncharacterized protein</fullName>
    </submittedName>
</protein>
<comment type="caution">
    <text evidence="2">The sequence shown here is derived from an EMBL/GenBank/DDBJ whole genome shotgun (WGS) entry which is preliminary data.</text>
</comment>